<accession>A0A944CBM0</accession>
<name>A0A944CBM0_9HYPH</name>
<reference evidence="5" key="2">
    <citation type="journal article" date="2021" name="Microorganisms">
        <title>Bacterial Dimethylsulfoniopropionate Biosynthesis in the East China Sea.</title>
        <authorList>
            <person name="Liu J."/>
            <person name="Zhang Y."/>
            <person name="Liu J."/>
            <person name="Zhong H."/>
            <person name="Williams B.T."/>
            <person name="Zheng Y."/>
            <person name="Curson A.R.J."/>
            <person name="Sun C."/>
            <person name="Sun H."/>
            <person name="Song D."/>
            <person name="Wagner Mackenzie B."/>
            <person name="Bermejo Martinez A."/>
            <person name="Todd J.D."/>
            <person name="Zhang X.H."/>
        </authorList>
    </citation>
    <scope>NUCLEOTIDE SEQUENCE</scope>
    <source>
        <strain evidence="5">AESS21</strain>
    </source>
</reference>
<sequence length="163" mass="18447">MQLLYNTRMFDYENIFLHWVNRLGFLSRGELTARFREAGHTVSAEEWALLIVLWEKGPQTPGDLASVTFKDRTTVTRLIDTMERKGFVTRSEDLRDRRRSIIDVSRYGAELKGSLIPIAKALLAQAIAGVSSEELETTTRTLRKITETMSATSDAGPRKKRGA</sequence>
<evidence type="ECO:0000313" key="5">
    <source>
        <dbReference type="EMBL" id="MBS8259171.1"/>
    </source>
</evidence>
<dbReference type="Pfam" id="PF01047">
    <property type="entry name" value="MarR"/>
    <property type="match status" value="1"/>
</dbReference>
<evidence type="ECO:0000313" key="6">
    <source>
        <dbReference type="Proteomes" id="UP000705379"/>
    </source>
</evidence>
<dbReference type="PANTHER" id="PTHR33164:SF64">
    <property type="entry name" value="TRANSCRIPTIONAL REGULATOR SLYA"/>
    <property type="match status" value="1"/>
</dbReference>
<dbReference type="PANTHER" id="PTHR33164">
    <property type="entry name" value="TRANSCRIPTIONAL REGULATOR, MARR FAMILY"/>
    <property type="match status" value="1"/>
</dbReference>
<dbReference type="SMART" id="SM00347">
    <property type="entry name" value="HTH_MARR"/>
    <property type="match status" value="1"/>
</dbReference>
<reference evidence="5" key="1">
    <citation type="submission" date="2018-08" db="EMBL/GenBank/DDBJ databases">
        <authorList>
            <person name="Jin W."/>
            <person name="Wang H."/>
            <person name="Yang Y."/>
            <person name="Li M."/>
            <person name="Liu J."/>
        </authorList>
    </citation>
    <scope>NUCLEOTIDE SEQUENCE</scope>
    <source>
        <strain evidence="5">AESS21</strain>
    </source>
</reference>
<dbReference type="InterPro" id="IPR036388">
    <property type="entry name" value="WH-like_DNA-bd_sf"/>
</dbReference>
<comment type="caution">
    <text evidence="5">The sequence shown here is derived from an EMBL/GenBank/DDBJ whole genome shotgun (WGS) entry which is preliminary data.</text>
</comment>
<keyword evidence="3" id="KW-0804">Transcription</keyword>
<keyword evidence="2" id="KW-0238">DNA-binding</keyword>
<dbReference type="GO" id="GO:0006950">
    <property type="term" value="P:response to stress"/>
    <property type="evidence" value="ECO:0007669"/>
    <property type="project" value="TreeGrafter"/>
</dbReference>
<dbReference type="Proteomes" id="UP000705379">
    <property type="component" value="Unassembled WGS sequence"/>
</dbReference>
<dbReference type="AlphaFoldDB" id="A0A944CBM0"/>
<dbReference type="GO" id="GO:0003700">
    <property type="term" value="F:DNA-binding transcription factor activity"/>
    <property type="evidence" value="ECO:0007669"/>
    <property type="project" value="InterPro"/>
</dbReference>
<evidence type="ECO:0000256" key="2">
    <source>
        <dbReference type="ARBA" id="ARBA00023125"/>
    </source>
</evidence>
<evidence type="ECO:0000256" key="1">
    <source>
        <dbReference type="ARBA" id="ARBA00023015"/>
    </source>
</evidence>
<dbReference type="InterPro" id="IPR000835">
    <property type="entry name" value="HTH_MarR-typ"/>
</dbReference>
<dbReference type="Gene3D" id="1.10.10.10">
    <property type="entry name" value="Winged helix-like DNA-binding domain superfamily/Winged helix DNA-binding domain"/>
    <property type="match status" value="1"/>
</dbReference>
<dbReference type="PROSITE" id="PS50995">
    <property type="entry name" value="HTH_MARR_2"/>
    <property type="match status" value="1"/>
</dbReference>
<organism evidence="5 6">
    <name type="scientific">Roseibium polysiphoniae</name>
    <dbReference type="NCBI Taxonomy" id="2571221"/>
    <lineage>
        <taxon>Bacteria</taxon>
        <taxon>Pseudomonadati</taxon>
        <taxon>Pseudomonadota</taxon>
        <taxon>Alphaproteobacteria</taxon>
        <taxon>Hyphomicrobiales</taxon>
        <taxon>Stappiaceae</taxon>
        <taxon>Roseibium</taxon>
    </lineage>
</organism>
<dbReference type="InterPro" id="IPR039422">
    <property type="entry name" value="MarR/SlyA-like"/>
</dbReference>
<gene>
    <name evidence="5" type="ORF">DYI23_02965</name>
</gene>
<dbReference type="SUPFAM" id="SSF46785">
    <property type="entry name" value="Winged helix' DNA-binding domain"/>
    <property type="match status" value="1"/>
</dbReference>
<proteinExistence type="predicted"/>
<dbReference type="GO" id="GO:0003677">
    <property type="term" value="F:DNA binding"/>
    <property type="evidence" value="ECO:0007669"/>
    <property type="project" value="UniProtKB-KW"/>
</dbReference>
<evidence type="ECO:0000259" key="4">
    <source>
        <dbReference type="PROSITE" id="PS50995"/>
    </source>
</evidence>
<dbReference type="InterPro" id="IPR023187">
    <property type="entry name" value="Tscrpt_reg_MarR-type_CS"/>
</dbReference>
<feature type="domain" description="HTH marR-type" evidence="4">
    <location>
        <begin position="1"/>
        <end position="147"/>
    </location>
</feature>
<dbReference type="InterPro" id="IPR036390">
    <property type="entry name" value="WH_DNA-bd_sf"/>
</dbReference>
<dbReference type="PRINTS" id="PR00598">
    <property type="entry name" value="HTHMARR"/>
</dbReference>
<keyword evidence="1" id="KW-0805">Transcription regulation</keyword>
<dbReference type="PROSITE" id="PS01117">
    <property type="entry name" value="HTH_MARR_1"/>
    <property type="match status" value="1"/>
</dbReference>
<protein>
    <submittedName>
        <fullName evidence="5">MarR family transcriptional regulator</fullName>
    </submittedName>
</protein>
<dbReference type="EMBL" id="QTKU01000001">
    <property type="protein sequence ID" value="MBS8259171.1"/>
    <property type="molecule type" value="Genomic_DNA"/>
</dbReference>
<evidence type="ECO:0000256" key="3">
    <source>
        <dbReference type="ARBA" id="ARBA00023163"/>
    </source>
</evidence>